<dbReference type="GO" id="GO:0003723">
    <property type="term" value="F:RNA binding"/>
    <property type="evidence" value="ECO:0007669"/>
    <property type="project" value="UniProtKB-UniRule"/>
</dbReference>
<accession>Q9YEM1</accession>
<dbReference type="KEGG" id="ape:APE_0557"/>
<dbReference type="PIR" id="E72640">
    <property type="entry name" value="E72640"/>
</dbReference>
<dbReference type="PANTHER" id="PTHR14911:SF13">
    <property type="entry name" value="TRNA (GUANINE(6)-N2)-METHYLTRANSFERASE THUMP3"/>
    <property type="match status" value="1"/>
</dbReference>
<dbReference type="SUPFAM" id="SSF53335">
    <property type="entry name" value="S-adenosyl-L-methionine-dependent methyltransferases"/>
    <property type="match status" value="1"/>
</dbReference>
<dbReference type="GeneID" id="1444725"/>
<dbReference type="AlphaFoldDB" id="Q9YEM1"/>
<gene>
    <name evidence="6" type="ordered locus">APE_0557</name>
</gene>
<dbReference type="eggNOG" id="arCOG00048">
    <property type="taxonomic scope" value="Archaea"/>
</dbReference>
<keyword evidence="2 6" id="KW-0808">Transferase</keyword>
<dbReference type="Pfam" id="PF01170">
    <property type="entry name" value="UPF0020"/>
    <property type="match status" value="1"/>
</dbReference>
<evidence type="ECO:0000256" key="4">
    <source>
        <dbReference type="PROSITE-ProRule" id="PRU00529"/>
    </source>
</evidence>
<evidence type="ECO:0000313" key="7">
    <source>
        <dbReference type="Proteomes" id="UP000002518"/>
    </source>
</evidence>
<evidence type="ECO:0000313" key="6">
    <source>
        <dbReference type="EMBL" id="BAA79525.1"/>
    </source>
</evidence>
<keyword evidence="2 6" id="KW-0489">Methyltransferase</keyword>
<dbReference type="InterPro" id="IPR000241">
    <property type="entry name" value="RlmKL-like_Mtase"/>
</dbReference>
<dbReference type="InterPro" id="IPR002052">
    <property type="entry name" value="DNA_methylase_N6_adenine_CS"/>
</dbReference>
<dbReference type="CDD" id="cd11715">
    <property type="entry name" value="THUMP_AdoMetMT"/>
    <property type="match status" value="1"/>
</dbReference>
<keyword evidence="3" id="KW-0819">tRNA processing</keyword>
<dbReference type="Pfam" id="PF02926">
    <property type="entry name" value="THUMP"/>
    <property type="match status" value="1"/>
</dbReference>
<feature type="domain" description="THUMP" evidence="5">
    <location>
        <begin position="50"/>
        <end position="164"/>
    </location>
</feature>
<dbReference type="InterPro" id="IPR004114">
    <property type="entry name" value="THUMP_dom"/>
</dbReference>
<dbReference type="Proteomes" id="UP000002518">
    <property type="component" value="Chromosome"/>
</dbReference>
<dbReference type="PANTHER" id="PTHR14911">
    <property type="entry name" value="THUMP DOMAIN-CONTAINING"/>
    <property type="match status" value="1"/>
</dbReference>
<comment type="subcellular location">
    <subcellularLocation>
        <location evidence="1">Cytoplasm</location>
    </subcellularLocation>
</comment>
<dbReference type="GO" id="GO:0016423">
    <property type="term" value="F:tRNA (guanine) methyltransferase activity"/>
    <property type="evidence" value="ECO:0007669"/>
    <property type="project" value="TreeGrafter"/>
</dbReference>
<name>Q9YEM1_AERPE</name>
<evidence type="ECO:0000256" key="3">
    <source>
        <dbReference type="ARBA" id="ARBA00022694"/>
    </source>
</evidence>
<dbReference type="EMBL" id="BA000002">
    <property type="protein sequence ID" value="BAA79525.1"/>
    <property type="molecule type" value="Genomic_DNA"/>
</dbReference>
<dbReference type="GO" id="GO:0005737">
    <property type="term" value="C:cytoplasm"/>
    <property type="evidence" value="ECO:0007669"/>
    <property type="project" value="UniProtKB-SubCell"/>
</dbReference>
<keyword evidence="7" id="KW-1185">Reference proteome</keyword>
<dbReference type="CDD" id="cd02440">
    <property type="entry name" value="AdoMet_MTases"/>
    <property type="match status" value="1"/>
</dbReference>
<dbReference type="Gene3D" id="3.40.50.150">
    <property type="entry name" value="Vaccinia Virus protein VP39"/>
    <property type="match status" value="1"/>
</dbReference>
<evidence type="ECO:0000259" key="5">
    <source>
        <dbReference type="PROSITE" id="PS51165"/>
    </source>
</evidence>
<reference evidence="6 7" key="1">
    <citation type="journal article" date="1999" name="DNA Res.">
        <title>Complete genome sequence of an aerobic hyper-thermophilic crenarchaeon, Aeropyrum pernix K1.</title>
        <authorList>
            <person name="Kawarabayasi Y."/>
            <person name="Hino Y."/>
            <person name="Horikawa H."/>
            <person name="Yamazaki S."/>
            <person name="Haikawa Y."/>
            <person name="Jin-no K."/>
            <person name="Takahashi M."/>
            <person name="Sekine M."/>
            <person name="Baba S."/>
            <person name="Ankai A."/>
            <person name="Kosugi H."/>
            <person name="Hosoyama A."/>
            <person name="Fukui S."/>
            <person name="Nagai Y."/>
            <person name="Nishijima K."/>
            <person name="Nakazawa H."/>
            <person name="Takamiya M."/>
            <person name="Masuda S."/>
            <person name="Funahashi T."/>
            <person name="Tanaka T."/>
            <person name="Kudoh Y."/>
            <person name="Yamazaki J."/>
            <person name="Kushida N."/>
            <person name="Oguchi A."/>
            <person name="Aoki K."/>
            <person name="Kubota K."/>
            <person name="Nakamura Y."/>
            <person name="Nomura N."/>
            <person name="Sako Y."/>
            <person name="Kikuchi H."/>
        </authorList>
    </citation>
    <scope>NUCLEOTIDE SEQUENCE [LARGE SCALE GENOMIC DNA]</scope>
    <source>
        <strain evidence="7">ATCC 700893 / DSM 11879 / JCM 9820 / NBRC 100138 / K1</strain>
    </source>
</reference>
<dbReference type="SMART" id="SM00981">
    <property type="entry name" value="THUMP"/>
    <property type="match status" value="1"/>
</dbReference>
<sequence>MRFLATCNPGTEDVVAREIVEEVDSAKVEEVGEYRGRIVFRSSGEPWLVAEQIYGLRSIHSASLLLAEAEVSPGREGLEEVWRAAYKSGAHLHIPYGATFAVRGERIGEGHSYTSVEIASTVGDAVQRAAEESLGWRPMVRLNSPQVVLHAEVDIFTFRLGVLLTGERSRHRRRYRVYDHPAALKASLAYVMLRLAGARDGDTILDPMCGGGTVAVEAALLFETSRVYCVDLNPRHTRGARLNAESARVGGRVEVYTWDARMLHELLGEDSVDRIVSNPPYGIRLGDPVDVRILYREFMPSAARVLRSGGRAAIITAETKALVAAARSSGLRMAGARRVRHGDLWVDIVVLEKP</sequence>
<dbReference type="InterPro" id="IPR029063">
    <property type="entry name" value="SAM-dependent_MTases_sf"/>
</dbReference>
<dbReference type="GO" id="GO:0030488">
    <property type="term" value="P:tRNA methylation"/>
    <property type="evidence" value="ECO:0007669"/>
    <property type="project" value="TreeGrafter"/>
</dbReference>
<evidence type="ECO:0000256" key="2">
    <source>
        <dbReference type="ARBA" id="ARBA00022603"/>
    </source>
</evidence>
<dbReference type="RefSeq" id="WP_010865833.1">
    <property type="nucleotide sequence ID" value="NC_000854.2"/>
</dbReference>
<dbReference type="PROSITE" id="PS00092">
    <property type="entry name" value="N6_MTASE"/>
    <property type="match status" value="1"/>
</dbReference>
<dbReference type="Gene3D" id="3.30.2130.30">
    <property type="match status" value="1"/>
</dbReference>
<proteinExistence type="predicted"/>
<organism evidence="6 7">
    <name type="scientific">Aeropyrum pernix (strain ATCC 700893 / DSM 11879 / JCM 9820 / NBRC 100138 / K1)</name>
    <dbReference type="NCBI Taxonomy" id="272557"/>
    <lineage>
        <taxon>Archaea</taxon>
        <taxon>Thermoproteota</taxon>
        <taxon>Thermoprotei</taxon>
        <taxon>Desulfurococcales</taxon>
        <taxon>Desulfurococcaceae</taxon>
        <taxon>Aeropyrum</taxon>
    </lineage>
</organism>
<dbReference type="EnsemblBacteria" id="BAA79525">
    <property type="protein sequence ID" value="BAA79525"/>
    <property type="gene ID" value="APE_0557"/>
</dbReference>
<dbReference type="PROSITE" id="PS51165">
    <property type="entry name" value="THUMP"/>
    <property type="match status" value="1"/>
</dbReference>
<protein>
    <submittedName>
        <fullName evidence="6">Methyltransferase</fullName>
    </submittedName>
</protein>
<dbReference type="STRING" id="272557.APE_0557"/>
<keyword evidence="4" id="KW-0694">RNA-binding</keyword>
<dbReference type="SUPFAM" id="SSF143437">
    <property type="entry name" value="THUMP domain-like"/>
    <property type="match status" value="1"/>
</dbReference>
<evidence type="ECO:0000256" key="1">
    <source>
        <dbReference type="ARBA" id="ARBA00004496"/>
    </source>
</evidence>